<keyword evidence="2" id="KW-1185">Reference proteome</keyword>
<dbReference type="AlphaFoldDB" id="A0ABC8T2C5"/>
<comment type="caution">
    <text evidence="1">The sequence shown here is derived from an EMBL/GenBank/DDBJ whole genome shotgun (WGS) entry which is preliminary data.</text>
</comment>
<evidence type="ECO:0000313" key="1">
    <source>
        <dbReference type="EMBL" id="CAK9161248.1"/>
    </source>
</evidence>
<protein>
    <submittedName>
        <fullName evidence="1">Uncharacterized protein</fullName>
    </submittedName>
</protein>
<evidence type="ECO:0000313" key="2">
    <source>
        <dbReference type="Proteomes" id="UP001642360"/>
    </source>
</evidence>
<reference evidence="1 2" key="1">
    <citation type="submission" date="2024-02" db="EMBL/GenBank/DDBJ databases">
        <authorList>
            <person name="Vignale AGUSTIN F."/>
            <person name="Sosa J E."/>
            <person name="Modenutti C."/>
        </authorList>
    </citation>
    <scope>NUCLEOTIDE SEQUENCE [LARGE SCALE GENOMIC DNA]</scope>
</reference>
<gene>
    <name evidence="1" type="ORF">ILEXP_LOCUS30041</name>
</gene>
<organism evidence="1 2">
    <name type="scientific">Ilex paraguariensis</name>
    <name type="common">yerba mate</name>
    <dbReference type="NCBI Taxonomy" id="185542"/>
    <lineage>
        <taxon>Eukaryota</taxon>
        <taxon>Viridiplantae</taxon>
        <taxon>Streptophyta</taxon>
        <taxon>Embryophyta</taxon>
        <taxon>Tracheophyta</taxon>
        <taxon>Spermatophyta</taxon>
        <taxon>Magnoliopsida</taxon>
        <taxon>eudicotyledons</taxon>
        <taxon>Gunneridae</taxon>
        <taxon>Pentapetalae</taxon>
        <taxon>asterids</taxon>
        <taxon>campanulids</taxon>
        <taxon>Aquifoliales</taxon>
        <taxon>Aquifoliaceae</taxon>
        <taxon>Ilex</taxon>
    </lineage>
</organism>
<sequence length="102" mass="11602">MECLFQFQQYIAGDLGQFQSLEVYNSDNMEAILAINVEGAAAEEDEIVLHKLKDLCLENLPNLVSFFFAKQIVRLQKAVLISEHMNLCSMESIGELLYLWTA</sequence>
<proteinExistence type="predicted"/>
<name>A0ABC8T2C5_9AQUA</name>
<dbReference type="Proteomes" id="UP001642360">
    <property type="component" value="Unassembled WGS sequence"/>
</dbReference>
<accession>A0ABC8T2C5</accession>
<dbReference type="EMBL" id="CAUOFW020003647">
    <property type="protein sequence ID" value="CAK9161248.1"/>
    <property type="molecule type" value="Genomic_DNA"/>
</dbReference>